<organism evidence="12 13">
    <name type="scientific">Geobacillus kaustophilus</name>
    <dbReference type="NCBI Taxonomy" id="1462"/>
    <lineage>
        <taxon>Bacteria</taxon>
        <taxon>Bacillati</taxon>
        <taxon>Bacillota</taxon>
        <taxon>Bacilli</taxon>
        <taxon>Bacillales</taxon>
        <taxon>Anoxybacillaceae</taxon>
        <taxon>Geobacillus</taxon>
        <taxon>Geobacillus thermoleovorans group</taxon>
    </lineage>
</organism>
<feature type="binding site" evidence="11">
    <location>
        <position position="149"/>
    </location>
    <ligand>
        <name>NAD(+)</name>
        <dbReference type="ChEBI" id="CHEBI:57540"/>
    </ligand>
</feature>
<comment type="subcellular location">
    <subcellularLocation>
        <location evidence="11">Cytoplasm</location>
    </subcellularLocation>
</comment>
<evidence type="ECO:0000256" key="2">
    <source>
        <dbReference type="ARBA" id="ARBA00022516"/>
    </source>
</evidence>
<keyword evidence="7 11" id="KW-0520">NAD</keyword>
<evidence type="ECO:0000256" key="9">
    <source>
        <dbReference type="ARBA" id="ARBA00023209"/>
    </source>
</evidence>
<dbReference type="HAMAP" id="MF_00497_B">
    <property type="entry name" value="G1P_dehydrogenase_B"/>
    <property type="match status" value="1"/>
</dbReference>
<dbReference type="AlphaFoldDB" id="A0A0D8BX42"/>
<dbReference type="GO" id="GO:0106358">
    <property type="term" value="F:glycerol-1-phosphate dehydrogenase (NADP+) activity"/>
    <property type="evidence" value="ECO:0007669"/>
    <property type="project" value="RHEA"/>
</dbReference>
<feature type="binding site" evidence="11">
    <location>
        <position position="56"/>
    </location>
    <ligand>
        <name>NAD(+)</name>
        <dbReference type="ChEBI" id="CHEBI:57540"/>
    </ligand>
</feature>
<evidence type="ECO:0000313" key="12">
    <source>
        <dbReference type="EMBL" id="KJE28733.1"/>
    </source>
</evidence>
<gene>
    <name evidence="11" type="primary">egsA</name>
    <name evidence="12" type="ORF">LG52_1467</name>
</gene>
<feature type="binding site" evidence="11">
    <location>
        <position position="145"/>
    </location>
    <ligand>
        <name>substrate</name>
    </ligand>
</feature>
<feature type="binding site" evidence="11">
    <location>
        <position position="292"/>
    </location>
    <ligand>
        <name>Ni(2+)</name>
        <dbReference type="ChEBI" id="CHEBI:49786"/>
        <note>catalytic</note>
    </ligand>
</feature>
<evidence type="ECO:0000256" key="8">
    <source>
        <dbReference type="ARBA" id="ARBA00023098"/>
    </source>
</evidence>
<evidence type="ECO:0000256" key="10">
    <source>
        <dbReference type="ARBA" id="ARBA00023264"/>
    </source>
</evidence>
<comment type="function">
    <text evidence="11">Catalyzes the NAD(P)H-dependent reduction of dihydroxyacetonephosphate (DHAP or glycerone phosphate) to glycerol 1-phosphate (G1P). The G1P thus generated is probably used for the synthesis of phosphoglycerolipids in Gram-positive bacterial species.</text>
</comment>
<sequence length="404" mass="45175">MNPIIEEIVPLVKQCDCGHLHYDIPIEQMTVGCDAFEQLLAYLRHKRYEKVAVVADERTFAAAGESLCDELENKSIRYTICLVQPDENGDVIADERSIVQVLLETPNDVDVFVAVGAGTIHDITRFSSHKMKVPFISVPTAPSVDGFTSMGAPLIIRGVKKTIQAQAPVAVFAHTGVLSQAPKEMIAAGFGDMVAKYTSLVDWQFAHWMADEPYCPFVHQLTEQSLKACVDHIDDIADGGEQGIRVLMNALLQSGIAMLLMGQSYSASGAEHHLSHYWEMEFLRRNKRQVLHGAKVGVATPMIIEHYQRVFWPLWNKLEERPKSIDETARKRLKAKAASIQKLLESLPSPGRVRTMLEKVGGAALPEQLGIDLPLVERSLREAHRLRPNRFTILYFLNEWVLGT</sequence>
<dbReference type="InterPro" id="IPR032837">
    <property type="entry name" value="G1PDH"/>
</dbReference>
<keyword evidence="9 11" id="KW-0594">Phospholipid biosynthesis</keyword>
<comment type="catalytic activity">
    <reaction evidence="11">
        <text>sn-glycerol 1-phosphate + NAD(+) = dihydroxyacetone phosphate + NADH + H(+)</text>
        <dbReference type="Rhea" id="RHEA:21412"/>
        <dbReference type="ChEBI" id="CHEBI:15378"/>
        <dbReference type="ChEBI" id="CHEBI:57540"/>
        <dbReference type="ChEBI" id="CHEBI:57642"/>
        <dbReference type="ChEBI" id="CHEBI:57685"/>
        <dbReference type="ChEBI" id="CHEBI:57945"/>
        <dbReference type="EC" id="1.1.1.261"/>
    </reaction>
</comment>
<feature type="binding site" evidence="11">
    <location>
        <position position="192"/>
    </location>
    <ligand>
        <name>substrate</name>
    </ligand>
</feature>
<name>A0A0D8BX42_GEOKU</name>
<dbReference type="InterPro" id="IPR023003">
    <property type="entry name" value="G1P_dehydrogenase_bac"/>
</dbReference>
<keyword evidence="5 11" id="KW-0521">NADP</keyword>
<proteinExistence type="inferred from homology"/>
<dbReference type="RefSeq" id="WP_044731455.1">
    <property type="nucleotide sequence ID" value="NZ_JYBP01000003.1"/>
</dbReference>
<comment type="cofactor">
    <cofactor evidence="11">
        <name>Ni(2+)</name>
        <dbReference type="ChEBI" id="CHEBI:49786"/>
    </cofactor>
    <text evidence="11">Binds 1 nickel ion per subunit.</text>
</comment>
<dbReference type="PANTHER" id="PTHR43616:SF5">
    <property type="entry name" value="GLYCEROL DEHYDROGENASE 1"/>
    <property type="match status" value="1"/>
</dbReference>
<evidence type="ECO:0000256" key="6">
    <source>
        <dbReference type="ARBA" id="ARBA00023002"/>
    </source>
</evidence>
<keyword evidence="2 11" id="KW-0444">Lipid biosynthesis</keyword>
<dbReference type="EC" id="1.1.1.261" evidence="11"/>
<evidence type="ECO:0000256" key="5">
    <source>
        <dbReference type="ARBA" id="ARBA00022857"/>
    </source>
</evidence>
<evidence type="ECO:0000256" key="4">
    <source>
        <dbReference type="ARBA" id="ARBA00022723"/>
    </source>
</evidence>
<feature type="binding site" evidence="11">
    <location>
        <begin position="118"/>
        <end position="122"/>
    </location>
    <ligand>
        <name>NAD(+)</name>
        <dbReference type="ChEBI" id="CHEBI:57540"/>
    </ligand>
</feature>
<keyword evidence="10 11" id="KW-1208">Phospholipid metabolism</keyword>
<evidence type="ECO:0000313" key="13">
    <source>
        <dbReference type="Proteomes" id="UP000032522"/>
    </source>
</evidence>
<keyword evidence="8 11" id="KW-0443">Lipid metabolism</keyword>
<reference evidence="12 13" key="1">
    <citation type="submission" date="2015-01" db="EMBL/GenBank/DDBJ databases">
        <authorList>
            <person name="Filippidou S."/>
            <person name="Jeanneret N."/>
            <person name="Russel-Delif L."/>
            <person name="Junier T."/>
            <person name="Wunderlin T."/>
            <person name="Molina V."/>
            <person name="Johnson S.L."/>
            <person name="Davenport K.W."/>
            <person name="Chain P.S."/>
            <person name="Dorador C."/>
            <person name="Junier P."/>
        </authorList>
    </citation>
    <scope>NUCLEOTIDE SEQUENCE [LARGE SCALE GENOMIC DNA]</scope>
    <source>
        <strain evidence="12 13">Et7/4</strain>
    </source>
</reference>
<keyword evidence="6 11" id="KW-0560">Oxidoreductase</keyword>
<keyword evidence="4 11" id="KW-0479">Metal-binding</keyword>
<evidence type="ECO:0000256" key="1">
    <source>
        <dbReference type="ARBA" id="ARBA00022490"/>
    </source>
</evidence>
<comment type="subunit">
    <text evidence="11">Homodimer.</text>
</comment>
<dbReference type="Proteomes" id="UP000032522">
    <property type="component" value="Unassembled WGS sequence"/>
</dbReference>
<comment type="catalytic activity">
    <reaction evidence="11">
        <text>sn-glycerol 1-phosphate + NADP(+) = dihydroxyacetone phosphate + NADPH + H(+)</text>
        <dbReference type="Rhea" id="RHEA:21416"/>
        <dbReference type="ChEBI" id="CHEBI:15378"/>
        <dbReference type="ChEBI" id="CHEBI:57642"/>
        <dbReference type="ChEBI" id="CHEBI:57685"/>
        <dbReference type="ChEBI" id="CHEBI:57783"/>
        <dbReference type="ChEBI" id="CHEBI:58349"/>
        <dbReference type="EC" id="1.1.1.261"/>
    </reaction>
</comment>
<dbReference type="OrthoDB" id="9763580at2"/>
<accession>A0A0D8BX42</accession>
<dbReference type="GO" id="GO:0005737">
    <property type="term" value="C:cytoplasm"/>
    <property type="evidence" value="ECO:0007669"/>
    <property type="project" value="UniProtKB-SubCell"/>
</dbReference>
<keyword evidence="1 11" id="KW-0963">Cytoplasm</keyword>
<protein>
    <recommendedName>
        <fullName evidence="11">Glycerol-1-phosphate dehydrogenase [NAD(P)+]</fullName>
        <shortName evidence="11">G1P dehydrogenase</shortName>
        <shortName evidence="11">G1PDH</shortName>
        <ecNumber evidence="11">1.1.1.261</ecNumber>
    </recommendedName>
    <alternativeName>
        <fullName evidence="11">Enantiomeric glycerophosphate synthase</fullName>
    </alternativeName>
    <alternativeName>
        <fullName evidence="11">sn-glycerol-1-phosphate dehydrogenase</fullName>
    </alternativeName>
</protein>
<dbReference type="GO" id="GO:0106357">
    <property type="term" value="F:glycerol-1-phosphate dehydrogenase (NAD+) activity"/>
    <property type="evidence" value="ECO:0007669"/>
    <property type="project" value="RHEA"/>
</dbReference>
<dbReference type="GO" id="GO:0008654">
    <property type="term" value="P:phospholipid biosynthetic process"/>
    <property type="evidence" value="ECO:0007669"/>
    <property type="project" value="UniProtKB-KW"/>
</dbReference>
<feature type="binding site" evidence="11">
    <location>
        <position position="192"/>
    </location>
    <ligand>
        <name>Ni(2+)</name>
        <dbReference type="ChEBI" id="CHEBI:49786"/>
        <note>catalytic</note>
    </ligand>
</feature>
<evidence type="ECO:0000256" key="7">
    <source>
        <dbReference type="ARBA" id="ARBA00023027"/>
    </source>
</evidence>
<dbReference type="SUPFAM" id="SSF56796">
    <property type="entry name" value="Dehydroquinate synthase-like"/>
    <property type="match status" value="1"/>
</dbReference>
<dbReference type="EMBL" id="JYBP01000003">
    <property type="protein sequence ID" value="KJE28733.1"/>
    <property type="molecule type" value="Genomic_DNA"/>
</dbReference>
<feature type="binding site" evidence="11">
    <location>
        <begin position="140"/>
        <end position="143"/>
    </location>
    <ligand>
        <name>NAD(+)</name>
        <dbReference type="ChEBI" id="CHEBI:57540"/>
    </ligand>
</feature>
<dbReference type="Gene3D" id="1.20.1090.10">
    <property type="entry name" value="Dehydroquinate synthase-like - alpha domain"/>
    <property type="match status" value="1"/>
</dbReference>
<evidence type="ECO:0000256" key="3">
    <source>
        <dbReference type="ARBA" id="ARBA00022596"/>
    </source>
</evidence>
<dbReference type="GO" id="GO:0046872">
    <property type="term" value="F:metal ion binding"/>
    <property type="evidence" value="ECO:0007669"/>
    <property type="project" value="UniProtKB-KW"/>
</dbReference>
<comment type="caution">
    <text evidence="12">The sequence shown here is derived from an EMBL/GenBank/DDBJ whole genome shotgun (WGS) entry which is preliminary data.</text>
</comment>
<dbReference type="Gene3D" id="3.40.50.1970">
    <property type="match status" value="1"/>
</dbReference>
<dbReference type="PATRIC" id="fig|1462.6.peg.1667"/>
<dbReference type="CDD" id="cd08175">
    <property type="entry name" value="G1PDH"/>
    <property type="match status" value="1"/>
</dbReference>
<feature type="binding site" evidence="11">
    <location>
        <position position="276"/>
    </location>
    <ligand>
        <name>substrate</name>
    </ligand>
</feature>
<dbReference type="GO" id="GO:0006650">
    <property type="term" value="P:glycerophospholipid metabolic process"/>
    <property type="evidence" value="ECO:0007669"/>
    <property type="project" value="UniProtKB-UniRule"/>
</dbReference>
<dbReference type="InterPro" id="IPR016205">
    <property type="entry name" value="Glycerol_DH"/>
</dbReference>
<evidence type="ECO:0000256" key="11">
    <source>
        <dbReference type="HAMAP-Rule" id="MF_00497"/>
    </source>
</evidence>
<dbReference type="Pfam" id="PF13685">
    <property type="entry name" value="Fe-ADH_2"/>
    <property type="match status" value="1"/>
</dbReference>
<dbReference type="PANTHER" id="PTHR43616">
    <property type="entry name" value="GLYCEROL DEHYDROGENASE"/>
    <property type="match status" value="1"/>
</dbReference>
<feature type="binding site" evidence="11">
    <location>
        <position position="272"/>
    </location>
    <ligand>
        <name>Ni(2+)</name>
        <dbReference type="ChEBI" id="CHEBI:49786"/>
        <note>catalytic</note>
    </ligand>
</feature>
<keyword evidence="3 11" id="KW-0533">Nickel</keyword>
<comment type="similarity">
    <text evidence="11">Belongs to the glycerol-1-phosphate dehydrogenase family.</text>
</comment>